<dbReference type="SUPFAM" id="SSF50494">
    <property type="entry name" value="Trypsin-like serine proteases"/>
    <property type="match status" value="1"/>
</dbReference>
<organism evidence="3 4">
    <name type="scientific">Pseudosulfitobacter pseudonitzschiae</name>
    <dbReference type="NCBI Taxonomy" id="1402135"/>
    <lineage>
        <taxon>Bacteria</taxon>
        <taxon>Pseudomonadati</taxon>
        <taxon>Pseudomonadota</taxon>
        <taxon>Alphaproteobacteria</taxon>
        <taxon>Rhodobacterales</taxon>
        <taxon>Roseobacteraceae</taxon>
        <taxon>Pseudosulfitobacter</taxon>
    </lineage>
</organism>
<keyword evidence="2" id="KW-0732">Signal</keyword>
<dbReference type="Pfam" id="PF13365">
    <property type="entry name" value="Trypsin_2"/>
    <property type="match status" value="1"/>
</dbReference>
<dbReference type="PANTHER" id="PTHR43019">
    <property type="entry name" value="SERINE ENDOPROTEASE DEGS"/>
    <property type="match status" value="1"/>
</dbReference>
<feature type="compositionally biased region" description="Low complexity" evidence="1">
    <location>
        <begin position="348"/>
        <end position="361"/>
    </location>
</feature>
<feature type="region of interest" description="Disordered" evidence="1">
    <location>
        <begin position="345"/>
        <end position="431"/>
    </location>
</feature>
<feature type="chain" id="PRO_5040340137" evidence="2">
    <location>
        <begin position="20"/>
        <end position="626"/>
    </location>
</feature>
<feature type="compositionally biased region" description="Low complexity" evidence="1">
    <location>
        <begin position="373"/>
        <end position="382"/>
    </location>
</feature>
<name>A0A9Q2NXP0_9RHOB</name>
<dbReference type="RefSeq" id="WP_231035883.1">
    <property type="nucleotide sequence ID" value="NZ_JAJNGX010000026.1"/>
</dbReference>
<accession>A0A9Q2NXP0</accession>
<comment type="caution">
    <text evidence="3">The sequence shown here is derived from an EMBL/GenBank/DDBJ whole genome shotgun (WGS) entry which is preliminary data.</text>
</comment>
<dbReference type="Gene3D" id="2.40.10.10">
    <property type="entry name" value="Trypsin-like serine proteases"/>
    <property type="match status" value="2"/>
</dbReference>
<dbReference type="InterPro" id="IPR009003">
    <property type="entry name" value="Peptidase_S1_PA"/>
</dbReference>
<dbReference type="EMBL" id="JAFBWN010000027">
    <property type="protein sequence ID" value="MBM2357113.1"/>
    <property type="molecule type" value="Genomic_DNA"/>
</dbReference>
<proteinExistence type="predicted"/>
<evidence type="ECO:0000256" key="2">
    <source>
        <dbReference type="SAM" id="SignalP"/>
    </source>
</evidence>
<dbReference type="InterPro" id="IPR043504">
    <property type="entry name" value="Peptidase_S1_PA_chymotrypsin"/>
</dbReference>
<evidence type="ECO:0000256" key="1">
    <source>
        <dbReference type="SAM" id="MobiDB-lite"/>
    </source>
</evidence>
<protein>
    <submittedName>
        <fullName evidence="3">Trypsin-like peptidase domain-containing protein</fullName>
    </submittedName>
</protein>
<dbReference type="PANTHER" id="PTHR43019:SF23">
    <property type="entry name" value="PROTEASE DO-LIKE 5, CHLOROPLASTIC"/>
    <property type="match status" value="1"/>
</dbReference>
<dbReference type="AlphaFoldDB" id="A0A9Q2NXP0"/>
<feature type="compositionally biased region" description="Pro residues" evidence="1">
    <location>
        <begin position="406"/>
        <end position="418"/>
    </location>
</feature>
<gene>
    <name evidence="3" type="ORF">JQX14_21415</name>
</gene>
<sequence>MRLISLTLVALSLATSALAQIPDGYCTVVLSSRPTLAQAAEDVRARWSDRDTTVYLSQNGWYAITAQVVRKDRADTVLAQGKAAGRLPNDALCSAGKSYTRVAARFDAAATGENIIWQAVDASRMGTQDKRFIQLALAFQGDYNGLLDGDWGKRSQQALEAYAFRESGQGPANWHLSGLAFDLVEEMDRGGWQMYYNALLGISYLFPTAQSEEAGSDSNFTNWEHTASSLRYSFTTSDQDRAQSIHDFVYGEAAPGSDPYSLRKDDFAITAVQKANGRHLYARSHFLRGQWSTVILSAEDRDVHLVRAVTASMQQGQATPIRFQEGGFLDRNIQATLDFIDRQEEENPPVAAPSAPVAAASGGDSVNRPRTSQPQQVAVAPPQARPQPPASTGDSVNRPRRMAEPAPTPAPTPAPVTRPEPKRSASSSGTGIVVRSDGLVLTNAHVVDGCTDLRIDGRPATLRNVSDTYDLALLSIDAAKALPYAAFAPEAAGLNSDVTVLGYPLSGLLGGLNVTRGAVSAVTGLSGDSITMQITAPVQPGNSGGPVVDDKGQVVGVVVSKLDAQRLAERIGDIPQNVNFAIRGGVAKRYLRMNGVRHTERSGAQVLSPVSLAETAKAFTTFIECD</sequence>
<evidence type="ECO:0000313" key="4">
    <source>
        <dbReference type="Proteomes" id="UP000809337"/>
    </source>
</evidence>
<reference evidence="3" key="1">
    <citation type="submission" date="2021-01" db="EMBL/GenBank/DDBJ databases">
        <title>Diatom-associated Roseobacters Show Island Model of Population Structure.</title>
        <authorList>
            <person name="Qu L."/>
            <person name="Feng X."/>
            <person name="Chen Y."/>
            <person name="Li L."/>
            <person name="Wang X."/>
            <person name="Hu Z."/>
            <person name="Wang H."/>
            <person name="Luo H."/>
        </authorList>
    </citation>
    <scope>NUCLEOTIDE SEQUENCE</scope>
    <source>
        <strain evidence="3">SM26-45</strain>
    </source>
</reference>
<dbReference type="Proteomes" id="UP000809337">
    <property type="component" value="Unassembled WGS sequence"/>
</dbReference>
<feature type="signal peptide" evidence="2">
    <location>
        <begin position="1"/>
        <end position="19"/>
    </location>
</feature>
<evidence type="ECO:0000313" key="3">
    <source>
        <dbReference type="EMBL" id="MBM2357113.1"/>
    </source>
</evidence>